<comment type="similarity">
    <text evidence="1">Belongs to the Rv1128c/1148c/1588c/1702c/1945/3466 family.</text>
</comment>
<evidence type="ECO:0000256" key="1">
    <source>
        <dbReference type="ARBA" id="ARBA00023450"/>
    </source>
</evidence>
<dbReference type="CDD" id="cd00085">
    <property type="entry name" value="HNHc"/>
    <property type="match status" value="1"/>
</dbReference>
<reference evidence="5" key="1">
    <citation type="journal article" date="2019" name="Int. J. Syst. Evol. Microbiol.">
        <title>The Global Catalogue of Microorganisms (GCM) 10K type strain sequencing project: providing services to taxonomists for standard genome sequencing and annotation.</title>
        <authorList>
            <consortium name="The Broad Institute Genomics Platform"/>
            <consortium name="The Broad Institute Genome Sequencing Center for Infectious Disease"/>
            <person name="Wu L."/>
            <person name="Ma J."/>
        </authorList>
    </citation>
    <scope>NUCLEOTIDE SEQUENCE [LARGE SCALE GENOMIC DNA]</scope>
    <source>
        <strain evidence="5">TISTR 1514</strain>
    </source>
</reference>
<feature type="compositionally biased region" description="Basic and acidic residues" evidence="2">
    <location>
        <begin position="83"/>
        <end position="93"/>
    </location>
</feature>
<evidence type="ECO:0000313" key="5">
    <source>
        <dbReference type="Proteomes" id="UP001597492"/>
    </source>
</evidence>
<dbReference type="Proteomes" id="UP001597492">
    <property type="component" value="Unassembled WGS sequence"/>
</dbReference>
<gene>
    <name evidence="4" type="ORF">ACFSW7_07805</name>
</gene>
<evidence type="ECO:0000259" key="3">
    <source>
        <dbReference type="SMART" id="SM00507"/>
    </source>
</evidence>
<keyword evidence="5" id="KW-1185">Reference proteome</keyword>
<feature type="region of interest" description="Disordered" evidence="2">
    <location>
        <begin position="1"/>
        <end position="103"/>
    </location>
</feature>
<dbReference type="InterPro" id="IPR003870">
    <property type="entry name" value="DUF222"/>
</dbReference>
<dbReference type="EMBL" id="JBHUNE010000006">
    <property type="protein sequence ID" value="MFD2758281.1"/>
    <property type="molecule type" value="Genomic_DNA"/>
</dbReference>
<accession>A0ABW5UX77</accession>
<dbReference type="Pfam" id="PF01844">
    <property type="entry name" value="HNH"/>
    <property type="match status" value="1"/>
</dbReference>
<dbReference type="Pfam" id="PF02720">
    <property type="entry name" value="DUF222"/>
    <property type="match status" value="1"/>
</dbReference>
<organism evidence="4 5">
    <name type="scientific">Gulosibacter faecalis</name>
    <dbReference type="NCBI Taxonomy" id="272240"/>
    <lineage>
        <taxon>Bacteria</taxon>
        <taxon>Bacillati</taxon>
        <taxon>Actinomycetota</taxon>
        <taxon>Actinomycetes</taxon>
        <taxon>Micrococcales</taxon>
        <taxon>Microbacteriaceae</taxon>
        <taxon>Gulosibacter</taxon>
    </lineage>
</organism>
<dbReference type="InterPro" id="IPR002711">
    <property type="entry name" value="HNH"/>
</dbReference>
<comment type="caution">
    <text evidence="4">The sequence shown here is derived from an EMBL/GenBank/DDBJ whole genome shotgun (WGS) entry which is preliminary data.</text>
</comment>
<dbReference type="InterPro" id="IPR003615">
    <property type="entry name" value="HNH_nuc"/>
</dbReference>
<proteinExistence type="inferred from homology"/>
<feature type="domain" description="HNH nuclease" evidence="3">
    <location>
        <begin position="490"/>
        <end position="541"/>
    </location>
</feature>
<sequence>MSNDDVTGDGRGDACGDATRWGVPGVSHEPATRETGGSGEVGRSEAEDAADLTGSTSVDWDALTRPRRGVEFRPVGEAPETPTGDRGDVKRAAGEISDAPESRELRALPNLADLPDGELMRALEAHGAEVRAVLARAAALSRELAKRSAKSLGRDALSKRAGYSNSTIAAAHLLGVPYNFARQLHSVGEATSTRITLQGEVLPPRFEHVADSVAGAVLPVEYADKIVEFLEDITPRVDPVTLVEAEVALVEAAPGLTSRELVQVIAGMASVLDPDGVEPTEAEAYAGRYFDMTVLPTGQVRIKGLLDAASAAPILAGVNAYVTNELRKSRGANNPDGSVTGVVRDVDRDRTEGEVESEGEVAPIVAETRTVRQLRADAFIMLCQHAIGCNELPGCSTQVVVRMQDRDLIDRARDAGLLDDADEPVDEATGLDPRSAFTSAGLATIDGLPAAISASAARRLCAKAGIIPVVLGGAGEVLDLGRASRLATPAQRKALIERDGGCAFCGLEPSMCEVHHVRYWTRDAGPTDLANLILLCTTCHHRIHDDEWQIRIVPPGTADPYQGPARPARFSVLDEVWFIPPASVYPDRTPRLGGRRRYAPRVRTRC</sequence>
<dbReference type="RefSeq" id="WP_390295446.1">
    <property type="nucleotide sequence ID" value="NZ_JBHUNE010000006.1"/>
</dbReference>
<feature type="compositionally biased region" description="Basic and acidic residues" evidence="2">
    <location>
        <begin position="62"/>
        <end position="71"/>
    </location>
</feature>
<evidence type="ECO:0000313" key="4">
    <source>
        <dbReference type="EMBL" id="MFD2758281.1"/>
    </source>
</evidence>
<name>A0ABW5UX77_9MICO</name>
<dbReference type="SMART" id="SM00507">
    <property type="entry name" value="HNHc"/>
    <property type="match status" value="1"/>
</dbReference>
<evidence type="ECO:0000256" key="2">
    <source>
        <dbReference type="SAM" id="MobiDB-lite"/>
    </source>
</evidence>
<dbReference type="Gene3D" id="1.10.30.50">
    <property type="match status" value="1"/>
</dbReference>
<protein>
    <submittedName>
        <fullName evidence="4">DUF222 domain-containing protein</fullName>
    </submittedName>
</protein>